<dbReference type="RefSeq" id="WP_141965724.1">
    <property type="nucleotide sequence ID" value="NZ_VFPO01000001.1"/>
</dbReference>
<feature type="transmembrane region" description="Helical" evidence="1">
    <location>
        <begin position="71"/>
        <end position="96"/>
    </location>
</feature>
<keyword evidence="1" id="KW-0472">Membrane</keyword>
<dbReference type="PANTHER" id="PTHR39430:SF1">
    <property type="entry name" value="PROTEASE"/>
    <property type="match status" value="1"/>
</dbReference>
<sequence length="270" mass="28220">MRLLKQLLAVGAVGLVGGQAVVAAEWDTVLTLVIGMATAVLSLVVYAWIVRRTEKRAPEEVSRRGAVAATVRGLLIGFGMFAAVIANIALLGHYRIDGFGSAAGPVALLGFMAGAAVTEEVIFRGVLFRVLEERLGTWASLLVTAPLFGLWHLSAGVWGSVAVALSAGGLLAAVYAATRNLWVPIGLHFAWNYAGAGVFGTDVSGQSAPEGLLDGVTSGPTLVSGGEFGPEASMYAVGFGLMLTVVFLWLAHRRGRMVPLRNRAKTPAHI</sequence>
<evidence type="ECO:0000256" key="1">
    <source>
        <dbReference type="SAM" id="Phobius"/>
    </source>
</evidence>
<feature type="transmembrane region" description="Helical" evidence="1">
    <location>
        <begin position="102"/>
        <end position="123"/>
    </location>
</feature>
<feature type="transmembrane region" description="Helical" evidence="1">
    <location>
        <begin position="33"/>
        <end position="50"/>
    </location>
</feature>
<comment type="caution">
    <text evidence="3">The sequence shown here is derived from an EMBL/GenBank/DDBJ whole genome shotgun (WGS) entry which is preliminary data.</text>
</comment>
<dbReference type="AlphaFoldDB" id="A0A543I7M2"/>
<keyword evidence="4" id="KW-1185">Reference proteome</keyword>
<reference evidence="3 4" key="1">
    <citation type="submission" date="2019-06" db="EMBL/GenBank/DDBJ databases">
        <title>Sequencing the genomes of 1000 actinobacteria strains.</title>
        <authorList>
            <person name="Klenk H.-P."/>
        </authorList>
    </citation>
    <scope>NUCLEOTIDE SEQUENCE [LARGE SCALE GENOMIC DNA]</scope>
    <source>
        <strain evidence="3 4">DSM 45043</strain>
    </source>
</reference>
<feature type="transmembrane region" description="Helical" evidence="1">
    <location>
        <begin position="135"/>
        <end position="151"/>
    </location>
</feature>
<keyword evidence="1" id="KW-0812">Transmembrane</keyword>
<dbReference type="EMBL" id="VFPO01000001">
    <property type="protein sequence ID" value="TQM66606.1"/>
    <property type="molecule type" value="Genomic_DNA"/>
</dbReference>
<dbReference type="OrthoDB" id="193898at2"/>
<gene>
    <name evidence="3" type="ORF">FHX41_0187</name>
</gene>
<dbReference type="Pfam" id="PF02517">
    <property type="entry name" value="Rce1-like"/>
    <property type="match status" value="1"/>
</dbReference>
<accession>A0A543I7M2</accession>
<feature type="transmembrane region" description="Helical" evidence="1">
    <location>
        <begin position="232"/>
        <end position="251"/>
    </location>
</feature>
<proteinExistence type="predicted"/>
<dbReference type="GO" id="GO:0080120">
    <property type="term" value="P:CAAX-box protein maturation"/>
    <property type="evidence" value="ECO:0007669"/>
    <property type="project" value="UniProtKB-ARBA"/>
</dbReference>
<evidence type="ECO:0000313" key="3">
    <source>
        <dbReference type="EMBL" id="TQM66606.1"/>
    </source>
</evidence>
<dbReference type="Proteomes" id="UP000316706">
    <property type="component" value="Unassembled WGS sequence"/>
</dbReference>
<feature type="transmembrane region" description="Helical" evidence="1">
    <location>
        <begin position="181"/>
        <end position="200"/>
    </location>
</feature>
<feature type="transmembrane region" description="Helical" evidence="1">
    <location>
        <begin position="157"/>
        <end position="176"/>
    </location>
</feature>
<dbReference type="InterPro" id="IPR003675">
    <property type="entry name" value="Rce1/LyrA-like_dom"/>
</dbReference>
<evidence type="ECO:0000313" key="4">
    <source>
        <dbReference type="Proteomes" id="UP000316706"/>
    </source>
</evidence>
<dbReference type="GO" id="GO:0004175">
    <property type="term" value="F:endopeptidase activity"/>
    <property type="evidence" value="ECO:0007669"/>
    <property type="project" value="UniProtKB-ARBA"/>
</dbReference>
<organism evidence="3 4">
    <name type="scientific">Actinomadura hallensis</name>
    <dbReference type="NCBI Taxonomy" id="337895"/>
    <lineage>
        <taxon>Bacteria</taxon>
        <taxon>Bacillati</taxon>
        <taxon>Actinomycetota</taxon>
        <taxon>Actinomycetes</taxon>
        <taxon>Streptosporangiales</taxon>
        <taxon>Thermomonosporaceae</taxon>
        <taxon>Actinomadura</taxon>
    </lineage>
</organism>
<evidence type="ECO:0000259" key="2">
    <source>
        <dbReference type="Pfam" id="PF02517"/>
    </source>
</evidence>
<dbReference type="PANTHER" id="PTHR39430">
    <property type="entry name" value="MEMBRANE-ASSOCIATED PROTEASE-RELATED"/>
    <property type="match status" value="1"/>
</dbReference>
<feature type="domain" description="CAAX prenyl protease 2/Lysostaphin resistance protein A-like" evidence="2">
    <location>
        <begin position="106"/>
        <end position="193"/>
    </location>
</feature>
<keyword evidence="1" id="KW-1133">Transmembrane helix</keyword>
<name>A0A543I7M2_9ACTN</name>
<protein>
    <recommendedName>
        <fullName evidence="2">CAAX prenyl protease 2/Lysostaphin resistance protein A-like domain-containing protein</fullName>
    </recommendedName>
</protein>